<sequence>MTISLAYACLLTLVYLLLSCNVSRQRRRCLVSLGDGDQPPLRAAMRAHGNFAEYVPLALLLLALDEAAGVSAPWLHAVGAMLLAGRILHPFGIAMPAPNPPRVLGILLTWLALLLAALLGLMRVFA</sequence>
<comment type="subcellular location">
    <subcellularLocation>
        <location evidence="1">Membrane</location>
    </subcellularLocation>
</comment>
<dbReference type="OrthoDB" id="8537976at2"/>
<evidence type="ECO:0000313" key="6">
    <source>
        <dbReference type="EMBL" id="AVY96004.1"/>
    </source>
</evidence>
<feature type="transmembrane region" description="Helical" evidence="5">
    <location>
        <begin position="103"/>
        <end position="125"/>
    </location>
</feature>
<accession>A0A2S0PF38</accession>
<dbReference type="PANTHER" id="PTHR35814">
    <property type="match status" value="1"/>
</dbReference>
<keyword evidence="4 5" id="KW-0472">Membrane</keyword>
<dbReference type="InterPro" id="IPR023352">
    <property type="entry name" value="MAPEG-like_dom_sf"/>
</dbReference>
<dbReference type="RefSeq" id="WP_107890301.1">
    <property type="nucleotide sequence ID" value="NZ_CP028519.1"/>
</dbReference>
<evidence type="ECO:0000256" key="3">
    <source>
        <dbReference type="ARBA" id="ARBA00022989"/>
    </source>
</evidence>
<dbReference type="Gene3D" id="1.20.120.550">
    <property type="entry name" value="Membrane associated eicosanoid/glutathione metabolism-like domain"/>
    <property type="match status" value="1"/>
</dbReference>
<name>A0A2S0PF38_9NEIS</name>
<proteinExistence type="predicted"/>
<dbReference type="AlphaFoldDB" id="A0A2S0PF38"/>
<keyword evidence="7" id="KW-1185">Reference proteome</keyword>
<evidence type="ECO:0000256" key="1">
    <source>
        <dbReference type="ARBA" id="ARBA00004370"/>
    </source>
</evidence>
<evidence type="ECO:0000256" key="2">
    <source>
        <dbReference type="ARBA" id="ARBA00022692"/>
    </source>
</evidence>
<dbReference type="Pfam" id="PF01124">
    <property type="entry name" value="MAPEG"/>
    <property type="match status" value="1"/>
</dbReference>
<evidence type="ECO:0000256" key="4">
    <source>
        <dbReference type="ARBA" id="ARBA00023136"/>
    </source>
</evidence>
<keyword evidence="2 5" id="KW-0812">Transmembrane</keyword>
<dbReference type="SUPFAM" id="SSF161084">
    <property type="entry name" value="MAPEG domain-like"/>
    <property type="match status" value="1"/>
</dbReference>
<dbReference type="InterPro" id="IPR001129">
    <property type="entry name" value="Membr-assoc_MAPEG"/>
</dbReference>
<dbReference type="PANTHER" id="PTHR35814:SF1">
    <property type="entry name" value="GLUTATHIONE S-TRANSFERASE-RELATED"/>
    <property type="match status" value="1"/>
</dbReference>
<gene>
    <name evidence="6" type="ORF">DAI18_07145</name>
</gene>
<protein>
    <recommendedName>
        <fullName evidence="8">Glutathione S-transferase</fullName>
    </recommendedName>
</protein>
<evidence type="ECO:0008006" key="8">
    <source>
        <dbReference type="Google" id="ProtNLM"/>
    </source>
</evidence>
<reference evidence="6 7" key="1">
    <citation type="submission" date="2018-04" db="EMBL/GenBank/DDBJ databases">
        <title>Denitrifier Microvirgula.</title>
        <authorList>
            <person name="Anderson E."/>
            <person name="Jang J."/>
            <person name="Ishii S."/>
        </authorList>
    </citation>
    <scope>NUCLEOTIDE SEQUENCE [LARGE SCALE GENOMIC DNA]</scope>
    <source>
        <strain evidence="6 7">BE2.4</strain>
    </source>
</reference>
<dbReference type="EMBL" id="CP028519">
    <property type="protein sequence ID" value="AVY96004.1"/>
    <property type="molecule type" value="Genomic_DNA"/>
</dbReference>
<dbReference type="KEGG" id="maer:DAI18_07145"/>
<keyword evidence="3 5" id="KW-1133">Transmembrane helix</keyword>
<evidence type="ECO:0000256" key="5">
    <source>
        <dbReference type="SAM" id="Phobius"/>
    </source>
</evidence>
<organism evidence="6 7">
    <name type="scientific">Microvirgula aerodenitrificans</name>
    <dbReference type="NCBI Taxonomy" id="57480"/>
    <lineage>
        <taxon>Bacteria</taxon>
        <taxon>Pseudomonadati</taxon>
        <taxon>Pseudomonadota</taxon>
        <taxon>Betaproteobacteria</taxon>
        <taxon>Neisseriales</taxon>
        <taxon>Aquaspirillaceae</taxon>
        <taxon>Microvirgula</taxon>
    </lineage>
</organism>
<dbReference type="Proteomes" id="UP000244173">
    <property type="component" value="Chromosome"/>
</dbReference>
<dbReference type="GO" id="GO:0016020">
    <property type="term" value="C:membrane"/>
    <property type="evidence" value="ECO:0007669"/>
    <property type="project" value="UniProtKB-SubCell"/>
</dbReference>
<evidence type="ECO:0000313" key="7">
    <source>
        <dbReference type="Proteomes" id="UP000244173"/>
    </source>
</evidence>